<dbReference type="Proteomes" id="UP000002051">
    <property type="component" value="Unassembled WGS sequence"/>
</dbReference>
<feature type="region of interest" description="Disordered" evidence="1">
    <location>
        <begin position="40"/>
        <end position="73"/>
    </location>
</feature>
<accession>A0A072VQ76</accession>
<organism evidence="2 4">
    <name type="scientific">Medicago truncatula</name>
    <name type="common">Barrel medic</name>
    <name type="synonym">Medicago tribuloides</name>
    <dbReference type="NCBI Taxonomy" id="3880"/>
    <lineage>
        <taxon>Eukaryota</taxon>
        <taxon>Viridiplantae</taxon>
        <taxon>Streptophyta</taxon>
        <taxon>Embryophyta</taxon>
        <taxon>Tracheophyta</taxon>
        <taxon>Spermatophyta</taxon>
        <taxon>Magnoliopsida</taxon>
        <taxon>eudicotyledons</taxon>
        <taxon>Gunneridae</taxon>
        <taxon>Pentapetalae</taxon>
        <taxon>rosids</taxon>
        <taxon>fabids</taxon>
        <taxon>Fabales</taxon>
        <taxon>Fabaceae</taxon>
        <taxon>Papilionoideae</taxon>
        <taxon>50 kb inversion clade</taxon>
        <taxon>NPAAA clade</taxon>
        <taxon>Hologalegina</taxon>
        <taxon>IRL clade</taxon>
        <taxon>Trifolieae</taxon>
        <taxon>Medicago</taxon>
    </lineage>
</organism>
<reference evidence="3" key="3">
    <citation type="submission" date="2015-04" db="UniProtKB">
        <authorList>
            <consortium name="EnsemblPlants"/>
        </authorList>
    </citation>
    <scope>IDENTIFICATION</scope>
    <source>
        <strain evidence="3">cv. Jemalong A17</strain>
    </source>
</reference>
<evidence type="ECO:0000313" key="4">
    <source>
        <dbReference type="Proteomes" id="UP000002051"/>
    </source>
</evidence>
<keyword evidence="4" id="KW-1185">Reference proteome</keyword>
<evidence type="ECO:0000256" key="1">
    <source>
        <dbReference type="SAM" id="MobiDB-lite"/>
    </source>
</evidence>
<dbReference type="AlphaFoldDB" id="A0A072VQ76"/>
<evidence type="ECO:0000313" key="3">
    <source>
        <dbReference type="EnsemblPlants" id="KEH43932"/>
    </source>
</evidence>
<feature type="compositionally biased region" description="Basic residues" evidence="1">
    <location>
        <begin position="92"/>
        <end position="101"/>
    </location>
</feature>
<reference evidence="2 4" key="2">
    <citation type="journal article" date="2014" name="BMC Genomics">
        <title>An improved genome release (version Mt4.0) for the model legume Medicago truncatula.</title>
        <authorList>
            <person name="Tang H."/>
            <person name="Krishnakumar V."/>
            <person name="Bidwell S."/>
            <person name="Rosen B."/>
            <person name="Chan A."/>
            <person name="Zhou S."/>
            <person name="Gentzbittel L."/>
            <person name="Childs K.L."/>
            <person name="Yandell M."/>
            <person name="Gundlach H."/>
            <person name="Mayer K.F."/>
            <person name="Schwartz D.C."/>
            <person name="Town C.D."/>
        </authorList>
    </citation>
    <scope>GENOME REANNOTATION</scope>
    <source>
        <strain evidence="2">A17</strain>
        <strain evidence="3 4">cv. Jemalong A17</strain>
    </source>
</reference>
<protein>
    <submittedName>
        <fullName evidence="2 3">Uncharacterized protein</fullName>
    </submittedName>
</protein>
<dbReference type="HOGENOM" id="CLU_145668_0_0_1"/>
<proteinExistence type="predicted"/>
<dbReference type="EMBL" id="CM001217">
    <property type="protein sequence ID" value="KEH43932.1"/>
    <property type="molecule type" value="Genomic_DNA"/>
</dbReference>
<feature type="compositionally biased region" description="Basic residues" evidence="1">
    <location>
        <begin position="48"/>
        <end position="60"/>
    </location>
</feature>
<feature type="compositionally biased region" description="Basic and acidic residues" evidence="1">
    <location>
        <begin position="104"/>
        <end position="119"/>
    </location>
</feature>
<feature type="region of interest" description="Disordered" evidence="1">
    <location>
        <begin position="87"/>
        <end position="119"/>
    </location>
</feature>
<evidence type="ECO:0000313" key="2">
    <source>
        <dbReference type="EMBL" id="KEH43932.1"/>
    </source>
</evidence>
<name>A0A072VQ76_MEDTR</name>
<gene>
    <name evidence="2" type="ordered locus">MTR_1g105560</name>
</gene>
<sequence length="119" mass="13955">MTIFKSPEYSCFRICNVDDVKVIDWICTCSKLIFQPKSIKHSTETGNKKHTAQGRKIKTKSRAETTKSQKQTKKQLRGVIFRSKLALNHPSDKKKKKKKVRQIGFEKEKREKEIDHYSD</sequence>
<dbReference type="EnsemblPlants" id="KEH43932">
    <property type="protein sequence ID" value="KEH43932"/>
    <property type="gene ID" value="MTR_1g105560"/>
</dbReference>
<reference evidence="2 4" key="1">
    <citation type="journal article" date="2011" name="Nature">
        <title>The Medicago genome provides insight into the evolution of rhizobial symbioses.</title>
        <authorList>
            <person name="Young N.D."/>
            <person name="Debelle F."/>
            <person name="Oldroyd G.E."/>
            <person name="Geurts R."/>
            <person name="Cannon S.B."/>
            <person name="Udvardi M.K."/>
            <person name="Benedito V.A."/>
            <person name="Mayer K.F."/>
            <person name="Gouzy J."/>
            <person name="Schoof H."/>
            <person name="Van de Peer Y."/>
            <person name="Proost S."/>
            <person name="Cook D.R."/>
            <person name="Meyers B.C."/>
            <person name="Spannagl M."/>
            <person name="Cheung F."/>
            <person name="De Mita S."/>
            <person name="Krishnakumar V."/>
            <person name="Gundlach H."/>
            <person name="Zhou S."/>
            <person name="Mudge J."/>
            <person name="Bharti A.K."/>
            <person name="Murray J.D."/>
            <person name="Naoumkina M.A."/>
            <person name="Rosen B."/>
            <person name="Silverstein K.A."/>
            <person name="Tang H."/>
            <person name="Rombauts S."/>
            <person name="Zhao P.X."/>
            <person name="Zhou P."/>
            <person name="Barbe V."/>
            <person name="Bardou P."/>
            <person name="Bechner M."/>
            <person name="Bellec A."/>
            <person name="Berger A."/>
            <person name="Berges H."/>
            <person name="Bidwell S."/>
            <person name="Bisseling T."/>
            <person name="Choisne N."/>
            <person name="Couloux A."/>
            <person name="Denny R."/>
            <person name="Deshpande S."/>
            <person name="Dai X."/>
            <person name="Doyle J.J."/>
            <person name="Dudez A.M."/>
            <person name="Farmer A.D."/>
            <person name="Fouteau S."/>
            <person name="Franken C."/>
            <person name="Gibelin C."/>
            <person name="Gish J."/>
            <person name="Goldstein S."/>
            <person name="Gonzalez A.J."/>
            <person name="Green P.J."/>
            <person name="Hallab A."/>
            <person name="Hartog M."/>
            <person name="Hua A."/>
            <person name="Humphray S.J."/>
            <person name="Jeong D.H."/>
            <person name="Jing Y."/>
            <person name="Jocker A."/>
            <person name="Kenton S.M."/>
            <person name="Kim D.J."/>
            <person name="Klee K."/>
            <person name="Lai H."/>
            <person name="Lang C."/>
            <person name="Lin S."/>
            <person name="Macmil S.L."/>
            <person name="Magdelenat G."/>
            <person name="Matthews L."/>
            <person name="McCorrison J."/>
            <person name="Monaghan E.L."/>
            <person name="Mun J.H."/>
            <person name="Najar F.Z."/>
            <person name="Nicholson C."/>
            <person name="Noirot C."/>
            <person name="O'Bleness M."/>
            <person name="Paule C.R."/>
            <person name="Poulain J."/>
            <person name="Prion F."/>
            <person name="Qin B."/>
            <person name="Qu C."/>
            <person name="Retzel E.F."/>
            <person name="Riddle C."/>
            <person name="Sallet E."/>
            <person name="Samain S."/>
            <person name="Samson N."/>
            <person name="Sanders I."/>
            <person name="Saurat O."/>
            <person name="Scarpelli C."/>
            <person name="Schiex T."/>
            <person name="Segurens B."/>
            <person name="Severin A.J."/>
            <person name="Sherrier D.J."/>
            <person name="Shi R."/>
            <person name="Sims S."/>
            <person name="Singer S.R."/>
            <person name="Sinharoy S."/>
            <person name="Sterck L."/>
            <person name="Viollet A."/>
            <person name="Wang B.B."/>
            <person name="Wang K."/>
            <person name="Wang M."/>
            <person name="Wang X."/>
            <person name="Warfsmann J."/>
            <person name="Weissenbach J."/>
            <person name="White D.D."/>
            <person name="White J.D."/>
            <person name="Wiley G.B."/>
            <person name="Wincker P."/>
            <person name="Xing Y."/>
            <person name="Yang L."/>
            <person name="Yao Z."/>
            <person name="Ying F."/>
            <person name="Zhai J."/>
            <person name="Zhou L."/>
            <person name="Zuber A."/>
            <person name="Denarie J."/>
            <person name="Dixon R.A."/>
            <person name="May G.D."/>
            <person name="Schwartz D.C."/>
            <person name="Rogers J."/>
            <person name="Quetier F."/>
            <person name="Town C.D."/>
            <person name="Roe B.A."/>
        </authorList>
    </citation>
    <scope>NUCLEOTIDE SEQUENCE [LARGE SCALE GENOMIC DNA]</scope>
    <source>
        <strain evidence="2">A17</strain>
        <strain evidence="3 4">cv. Jemalong A17</strain>
    </source>
</reference>